<dbReference type="Proteomes" id="UP000001635">
    <property type="component" value="Chromosome"/>
</dbReference>
<accession>G0J6G7</accession>
<proteinExistence type="predicted"/>
<dbReference type="HOGENOM" id="CLU_1544604_0_0_10"/>
<dbReference type="Pfam" id="PF16301">
    <property type="entry name" value="DUF4943"/>
    <property type="match status" value="1"/>
</dbReference>
<dbReference type="AlphaFoldDB" id="G0J6G7"/>
<dbReference type="PROSITE" id="PS51257">
    <property type="entry name" value="PROKAR_LIPOPROTEIN"/>
    <property type="match status" value="1"/>
</dbReference>
<reference evidence="3" key="1">
    <citation type="submission" date="2011-07" db="EMBL/GenBank/DDBJ databases">
        <title>The complete genome of Cyclobacterium marinum DSM 745.</title>
        <authorList>
            <person name="Lucas S."/>
            <person name="Han J."/>
            <person name="Lapidus A."/>
            <person name="Bruce D."/>
            <person name="Goodwin L."/>
            <person name="Pitluck S."/>
            <person name="Peters L."/>
            <person name="Kyrpides N."/>
            <person name="Mavromatis K."/>
            <person name="Ivanova N."/>
            <person name="Ovchinnikova G."/>
            <person name="Chertkov O."/>
            <person name="Detter J.C."/>
            <person name="Tapia R."/>
            <person name="Han C."/>
            <person name="Land M."/>
            <person name="Hauser L."/>
            <person name="Markowitz V."/>
            <person name="Cheng J.-F."/>
            <person name="Hugenholtz P."/>
            <person name="Woyke T."/>
            <person name="Wu D."/>
            <person name="Tindall B."/>
            <person name="Schuetze A."/>
            <person name="Brambilla E."/>
            <person name="Klenk H.-P."/>
            <person name="Eisen J.A."/>
        </authorList>
    </citation>
    <scope>NUCLEOTIDE SEQUENCE [LARGE SCALE GENOMIC DNA]</scope>
    <source>
        <strain evidence="3">ATCC 25205 / DSM 745 / LMG 13164 / NCIMB 1802</strain>
    </source>
</reference>
<evidence type="ECO:0000313" key="3">
    <source>
        <dbReference type="Proteomes" id="UP000001635"/>
    </source>
</evidence>
<evidence type="ECO:0008006" key="4">
    <source>
        <dbReference type="Google" id="ProtNLM"/>
    </source>
</evidence>
<dbReference type="OrthoDB" id="680836at2"/>
<organism evidence="2 3">
    <name type="scientific">Cyclobacterium marinum (strain ATCC 25205 / DSM 745 / LMG 13164 / NCIMB 1802)</name>
    <name type="common">Flectobacillus marinus</name>
    <dbReference type="NCBI Taxonomy" id="880070"/>
    <lineage>
        <taxon>Bacteria</taxon>
        <taxon>Pseudomonadati</taxon>
        <taxon>Bacteroidota</taxon>
        <taxon>Cytophagia</taxon>
        <taxon>Cytophagales</taxon>
        <taxon>Cyclobacteriaceae</taxon>
        <taxon>Cyclobacterium</taxon>
    </lineage>
</organism>
<feature type="signal peptide" evidence="1">
    <location>
        <begin position="1"/>
        <end position="21"/>
    </location>
</feature>
<evidence type="ECO:0000313" key="2">
    <source>
        <dbReference type="EMBL" id="AEL27662.1"/>
    </source>
</evidence>
<gene>
    <name evidence="2" type="ordered locus">Cycma_3953</name>
</gene>
<protein>
    <recommendedName>
        <fullName evidence="4">DUF4943 domain-containing protein</fullName>
    </recommendedName>
</protein>
<dbReference type="KEGG" id="cmr:Cycma_3953"/>
<dbReference type="RefSeq" id="WP_014021947.1">
    <property type="nucleotide sequence ID" value="NC_015914.1"/>
</dbReference>
<dbReference type="InterPro" id="IPR032546">
    <property type="entry name" value="DUF4943"/>
</dbReference>
<name>G0J6G7_CYCMS</name>
<sequence length="172" mass="20194">MKNLRCCIFVFCFLVFTACNINEEDPFQNVNVEEYIALLINGEYTAMNLPEFTESDIPKLLVYRNRTEKITNFPRNWISSYVNEECSLGMYVLWTIESIRAVAIESEYLIGRFPSQNPIVRERDGDFNLVPEEDAHPKVAQAYFEWWQDNQDRSFEAFKAKDPLLDSGLSWH</sequence>
<evidence type="ECO:0000256" key="1">
    <source>
        <dbReference type="SAM" id="SignalP"/>
    </source>
</evidence>
<keyword evidence="1" id="KW-0732">Signal</keyword>
<keyword evidence="3" id="KW-1185">Reference proteome</keyword>
<dbReference type="EMBL" id="CP002955">
    <property type="protein sequence ID" value="AEL27662.1"/>
    <property type="molecule type" value="Genomic_DNA"/>
</dbReference>
<feature type="chain" id="PRO_5003400814" description="DUF4943 domain-containing protein" evidence="1">
    <location>
        <begin position="22"/>
        <end position="172"/>
    </location>
</feature>